<feature type="disulfide bond" evidence="2">
    <location>
        <begin position="299"/>
        <end position="308"/>
    </location>
</feature>
<dbReference type="PROSITE" id="PS00022">
    <property type="entry name" value="EGF_1"/>
    <property type="match status" value="1"/>
</dbReference>
<accession>A0A1I8GRW9</accession>
<feature type="domain" description="EGF-like" evidence="5">
    <location>
        <begin position="268"/>
        <end position="309"/>
    </location>
</feature>
<dbReference type="InterPro" id="IPR003598">
    <property type="entry name" value="Ig_sub2"/>
</dbReference>
<dbReference type="Proteomes" id="UP000095280">
    <property type="component" value="Unplaced"/>
</dbReference>
<keyword evidence="4" id="KW-0472">Membrane</keyword>
<feature type="domain" description="Ig-like" evidence="6">
    <location>
        <begin position="161"/>
        <end position="263"/>
    </location>
</feature>
<dbReference type="CDD" id="cd00096">
    <property type="entry name" value="Ig"/>
    <property type="match status" value="1"/>
</dbReference>
<dbReference type="GO" id="GO:0070593">
    <property type="term" value="P:dendrite self-avoidance"/>
    <property type="evidence" value="ECO:0007669"/>
    <property type="project" value="TreeGrafter"/>
</dbReference>
<dbReference type="InterPro" id="IPR007110">
    <property type="entry name" value="Ig-like_dom"/>
</dbReference>
<organism evidence="7 8">
    <name type="scientific">Macrostomum lignano</name>
    <dbReference type="NCBI Taxonomy" id="282301"/>
    <lineage>
        <taxon>Eukaryota</taxon>
        <taxon>Metazoa</taxon>
        <taxon>Spiralia</taxon>
        <taxon>Lophotrochozoa</taxon>
        <taxon>Platyhelminthes</taxon>
        <taxon>Rhabditophora</taxon>
        <taxon>Macrostomorpha</taxon>
        <taxon>Macrostomida</taxon>
        <taxon>Macrostomidae</taxon>
        <taxon>Macrostomum</taxon>
    </lineage>
</organism>
<keyword evidence="2" id="KW-1015">Disulfide bond</keyword>
<comment type="caution">
    <text evidence="2">Lacks conserved residue(s) required for the propagation of feature annotation.</text>
</comment>
<dbReference type="Gene3D" id="2.60.40.10">
    <property type="entry name" value="Immunoglobulins"/>
    <property type="match status" value="1"/>
</dbReference>
<dbReference type="GO" id="GO:0007156">
    <property type="term" value="P:homophilic cell adhesion via plasma membrane adhesion molecules"/>
    <property type="evidence" value="ECO:0007669"/>
    <property type="project" value="TreeGrafter"/>
</dbReference>
<dbReference type="GO" id="GO:0030424">
    <property type="term" value="C:axon"/>
    <property type="evidence" value="ECO:0007669"/>
    <property type="project" value="TreeGrafter"/>
</dbReference>
<dbReference type="SUPFAM" id="SSF57196">
    <property type="entry name" value="EGF/Laminin"/>
    <property type="match status" value="1"/>
</dbReference>
<dbReference type="PANTHER" id="PTHR10075:SF103">
    <property type="entry name" value="ROUNDABOUT HOMOLOG 4"/>
    <property type="match status" value="1"/>
</dbReference>
<keyword evidence="2" id="KW-0245">EGF-like domain</keyword>
<evidence type="ECO:0000256" key="3">
    <source>
        <dbReference type="SAM" id="MobiDB-lite"/>
    </source>
</evidence>
<feature type="transmembrane region" description="Helical" evidence="4">
    <location>
        <begin position="344"/>
        <end position="365"/>
    </location>
</feature>
<reference evidence="8" key="1">
    <citation type="submission" date="2016-11" db="UniProtKB">
        <authorList>
            <consortium name="WormBaseParasite"/>
        </authorList>
    </citation>
    <scope>IDENTIFICATION</scope>
</reference>
<dbReference type="InterPro" id="IPR013788">
    <property type="entry name" value="Hemocyanin/hexamerin"/>
</dbReference>
<evidence type="ECO:0000259" key="6">
    <source>
        <dbReference type="PROSITE" id="PS50835"/>
    </source>
</evidence>
<dbReference type="InterPro" id="IPR036179">
    <property type="entry name" value="Ig-like_dom_sf"/>
</dbReference>
<dbReference type="SMART" id="SM00181">
    <property type="entry name" value="EGF"/>
    <property type="match status" value="1"/>
</dbReference>
<protein>
    <submittedName>
        <fullName evidence="8">Ig-like domain-containing protein</fullName>
    </submittedName>
</protein>
<keyword evidence="4" id="KW-1133">Transmembrane helix</keyword>
<keyword evidence="7" id="KW-1185">Reference proteome</keyword>
<dbReference type="InterPro" id="IPR013783">
    <property type="entry name" value="Ig-like_fold"/>
</dbReference>
<evidence type="ECO:0000259" key="5">
    <source>
        <dbReference type="PROSITE" id="PS50026"/>
    </source>
</evidence>
<dbReference type="InterPro" id="IPR000742">
    <property type="entry name" value="EGF"/>
</dbReference>
<feature type="disulfide bond" evidence="2">
    <location>
        <begin position="280"/>
        <end position="297"/>
    </location>
</feature>
<dbReference type="PROSITE" id="PS50835">
    <property type="entry name" value="IG_LIKE"/>
    <property type="match status" value="1"/>
</dbReference>
<feature type="region of interest" description="Disordered" evidence="3">
    <location>
        <begin position="515"/>
        <end position="536"/>
    </location>
</feature>
<feature type="region of interest" description="Disordered" evidence="3">
    <location>
        <begin position="435"/>
        <end position="469"/>
    </location>
</feature>
<dbReference type="GO" id="GO:0005886">
    <property type="term" value="C:plasma membrane"/>
    <property type="evidence" value="ECO:0007669"/>
    <property type="project" value="TreeGrafter"/>
</dbReference>
<evidence type="ECO:0000256" key="1">
    <source>
        <dbReference type="ARBA" id="ARBA00023319"/>
    </source>
</evidence>
<feature type="compositionally biased region" description="Low complexity" evidence="3">
    <location>
        <begin position="516"/>
        <end position="536"/>
    </location>
</feature>
<keyword evidence="4" id="KW-0812">Transmembrane</keyword>
<dbReference type="Gene3D" id="2.10.25.10">
    <property type="entry name" value="Laminin"/>
    <property type="match status" value="1"/>
</dbReference>
<proteinExistence type="predicted"/>
<dbReference type="WBParaSite" id="maker-uti_cns_0002777-snap-gene-0.3-mRNA-1">
    <property type="protein sequence ID" value="maker-uti_cns_0002777-snap-gene-0.3-mRNA-1"/>
    <property type="gene ID" value="maker-uti_cns_0002777-snap-gene-0.3"/>
</dbReference>
<dbReference type="GO" id="GO:0007411">
    <property type="term" value="P:axon guidance"/>
    <property type="evidence" value="ECO:0007669"/>
    <property type="project" value="TreeGrafter"/>
</dbReference>
<dbReference type="PANTHER" id="PTHR10075">
    <property type="entry name" value="BASIGIN RELATED"/>
    <property type="match status" value="1"/>
</dbReference>
<dbReference type="SMART" id="SM00408">
    <property type="entry name" value="IGc2"/>
    <property type="match status" value="1"/>
</dbReference>
<dbReference type="Pfam" id="PF13927">
    <property type="entry name" value="Ig_3"/>
    <property type="match status" value="1"/>
</dbReference>
<dbReference type="AlphaFoldDB" id="A0A1I8GRW9"/>
<name>A0A1I8GRW9_9PLAT</name>
<sequence>LGQRARQRHKRWRRLPAKQLPSSECGHEFHDAQSKWLQSDLVLRATWRASDESTPTENGAYNISMTVGSQLKPWRQNLEGRRITVGTFNRTQVRQQRARQRQTCMPCDLRRRPAGYVFFLTATRDPGFFRLAFLPARFKKKLKKKFNRVQCNEMRACPRPPQLVKEMRKRIRRISRRRGGSRGMRLRLRLVCRANGLPRPRPLWLRDGEPVKLGRGRVAQFKTRKGIVTSRLVLRRASPDDAGNYTCVFRNLQGSISSSIVLAAPQPQNYLCNYKNVTYCLNGGTCVISRITNKPSCQCPEEYMGFFCENINIEYMYREQIRQSLIRNLAVAGVSETTLSTTTLVAGLALIALFVVLLAICCMVADIRRRLDRKHWTVPAGKRSSDEEVSESKCPVITGSLPLPHLQPQNQFYLYQNPREPSLSNGPTTVAVPTAAAEPRRSHNSGAAGGGAPLSYTYRTPGPSSSQPVEFRIQPVFNYATAAAGTSDAADNLDDRNVDGEAIDLLKEFKRVELLQQQQQQQQHSSNNNNNHSSNS</sequence>
<dbReference type="GO" id="GO:0098632">
    <property type="term" value="F:cell-cell adhesion mediator activity"/>
    <property type="evidence" value="ECO:0007669"/>
    <property type="project" value="TreeGrafter"/>
</dbReference>
<evidence type="ECO:0000256" key="2">
    <source>
        <dbReference type="PROSITE-ProRule" id="PRU00076"/>
    </source>
</evidence>
<keyword evidence="1" id="KW-0393">Immunoglobulin domain</keyword>
<dbReference type="SUPFAM" id="SSF48726">
    <property type="entry name" value="Immunoglobulin"/>
    <property type="match status" value="1"/>
</dbReference>
<evidence type="ECO:0000313" key="7">
    <source>
        <dbReference type="Proteomes" id="UP000095280"/>
    </source>
</evidence>
<evidence type="ECO:0000256" key="4">
    <source>
        <dbReference type="SAM" id="Phobius"/>
    </source>
</evidence>
<dbReference type="PROSITE" id="PS50026">
    <property type="entry name" value="EGF_3"/>
    <property type="match status" value="1"/>
</dbReference>
<dbReference type="PROSITE" id="PS00210">
    <property type="entry name" value="HEMOCYANIN_2"/>
    <property type="match status" value="1"/>
</dbReference>
<evidence type="ECO:0000313" key="8">
    <source>
        <dbReference type="WBParaSite" id="maker-uti_cns_0002777-snap-gene-0.3-mRNA-1"/>
    </source>
</evidence>
<dbReference type="CDD" id="cd00054">
    <property type="entry name" value="EGF_CA"/>
    <property type="match status" value="1"/>
</dbReference>